<reference evidence="2 3" key="1">
    <citation type="journal article" date="2017" name="BMC Genomics">
        <title>Genomic analysis of methanogenic archaea reveals a shift towards energy conservation.</title>
        <authorList>
            <person name="Gilmore S.P."/>
            <person name="Henske J.K."/>
            <person name="Sexton J.A."/>
            <person name="Solomon K.V."/>
            <person name="Seppala S."/>
            <person name="Yoo J.I."/>
            <person name="Huyett L.M."/>
            <person name="Pressman A."/>
            <person name="Cogan J.Z."/>
            <person name="Kivenson V."/>
            <person name="Peng X."/>
            <person name="Tan Y."/>
            <person name="Valentine D.L."/>
            <person name="O'Malley M.A."/>
        </authorList>
    </citation>
    <scope>NUCLEOTIDE SEQUENCE [LARGE SCALE GENOMIC DNA]</scope>
    <source>
        <strain evidence="2 3">MC-15</strain>
    </source>
</reference>
<dbReference type="EMBL" id="LMVP01000323">
    <property type="protein sequence ID" value="PAV12192.1"/>
    <property type="molecule type" value="Genomic_DNA"/>
</dbReference>
<dbReference type="InterPro" id="IPR012874">
    <property type="entry name" value="DUF1673_METspp"/>
</dbReference>
<accession>A0A2A2HS39</accession>
<keyword evidence="1" id="KW-0472">Membrane</keyword>
<keyword evidence="1" id="KW-1133">Transmembrane helix</keyword>
<evidence type="ECO:0000256" key="1">
    <source>
        <dbReference type="SAM" id="Phobius"/>
    </source>
</evidence>
<evidence type="ECO:0000313" key="2">
    <source>
        <dbReference type="EMBL" id="PAV12192.1"/>
    </source>
</evidence>
<keyword evidence="3" id="KW-1185">Reference proteome</keyword>
<evidence type="ECO:0000313" key="3">
    <source>
        <dbReference type="Proteomes" id="UP000218164"/>
    </source>
</evidence>
<protein>
    <recommendedName>
        <fullName evidence="4">DUF1673 family protein</fullName>
    </recommendedName>
</protein>
<name>A0A2A2HS39_9EURY</name>
<dbReference type="Pfam" id="PF07895">
    <property type="entry name" value="DUF1673"/>
    <property type="match status" value="1"/>
</dbReference>
<dbReference type="OrthoDB" id="136717at2157"/>
<organism evidence="2 3">
    <name type="scientific">Methanosarcina spelaei</name>
    <dbReference type="NCBI Taxonomy" id="1036679"/>
    <lineage>
        <taxon>Archaea</taxon>
        <taxon>Methanobacteriati</taxon>
        <taxon>Methanobacteriota</taxon>
        <taxon>Stenosarchaea group</taxon>
        <taxon>Methanomicrobia</taxon>
        <taxon>Methanosarcinales</taxon>
        <taxon>Methanosarcinaceae</taxon>
        <taxon>Methanosarcina</taxon>
    </lineage>
</organism>
<proteinExistence type="predicted"/>
<comment type="caution">
    <text evidence="2">The sequence shown here is derived from an EMBL/GenBank/DDBJ whole genome shotgun (WGS) entry which is preliminary data.</text>
</comment>
<dbReference type="RefSeq" id="WP_095644884.1">
    <property type="nucleotide sequence ID" value="NZ_LMVP01000323.1"/>
</dbReference>
<dbReference type="Proteomes" id="UP000218164">
    <property type="component" value="Unassembled WGS sequence"/>
</dbReference>
<feature type="transmembrane region" description="Helical" evidence="1">
    <location>
        <begin position="53"/>
        <end position="71"/>
    </location>
</feature>
<dbReference type="AlphaFoldDB" id="A0A2A2HS39"/>
<sequence length="99" mass="10976">MNVFTKSIRKIMGWCPNAKALETRSQTVPANFEAYDKSGGEKAGNNLSRMKKIGLLLVSIGALLTVLSNRFLPNGEAGWIIFYIGILLFAIGFILYTKY</sequence>
<keyword evidence="1" id="KW-0812">Transmembrane</keyword>
<feature type="transmembrane region" description="Helical" evidence="1">
    <location>
        <begin position="77"/>
        <end position="96"/>
    </location>
</feature>
<evidence type="ECO:0008006" key="4">
    <source>
        <dbReference type="Google" id="ProtNLM"/>
    </source>
</evidence>
<gene>
    <name evidence="2" type="ORF">ASJ81_07605</name>
</gene>